<dbReference type="RefSeq" id="WP_073302228.1">
    <property type="nucleotide sequence ID" value="NZ_FRAW01000002.1"/>
</dbReference>
<dbReference type="EMBL" id="FRAW01000002">
    <property type="protein sequence ID" value="SHK21675.1"/>
    <property type="molecule type" value="Genomic_DNA"/>
</dbReference>
<gene>
    <name evidence="1" type="ORF">SAMN05720469_102169</name>
</gene>
<dbReference type="Proteomes" id="UP000184275">
    <property type="component" value="Unassembled WGS sequence"/>
</dbReference>
<name>A0A1M6QND8_9BACT</name>
<sequence>MVKNLVDLLKVSEEYIRYLERKEVKFNSKGFPLLRKEMFLDEYPELVLPYDFRKNTLVADPKKTLLCFYCGDKRIYPRLKKVLKDIPEYKRFLGVVTIDITVTSDMDEEWQNAIMLLHQLFMAVLAVNGVKVVANLRTGDARSAENLNNMPKGIMWAAGFLGCAEEDPLDFRFISSTLRVMPSKFVVYGPEDEIALGKLNMMGIDYRVYDDYHKLSKKYKRSA</sequence>
<proteinExistence type="predicted"/>
<dbReference type="AlphaFoldDB" id="A0A1M6QND8"/>
<evidence type="ECO:0000313" key="1">
    <source>
        <dbReference type="EMBL" id="SHK21675.1"/>
    </source>
</evidence>
<keyword evidence="2" id="KW-1185">Reference proteome</keyword>
<organism evidence="1 2">
    <name type="scientific">Fibrobacter intestinalis</name>
    <dbReference type="NCBI Taxonomy" id="28122"/>
    <lineage>
        <taxon>Bacteria</taxon>
        <taxon>Pseudomonadati</taxon>
        <taxon>Fibrobacterota</taxon>
        <taxon>Fibrobacteria</taxon>
        <taxon>Fibrobacterales</taxon>
        <taxon>Fibrobacteraceae</taxon>
        <taxon>Fibrobacter</taxon>
    </lineage>
</organism>
<evidence type="ECO:0008006" key="3">
    <source>
        <dbReference type="Google" id="ProtNLM"/>
    </source>
</evidence>
<protein>
    <recommendedName>
        <fullName evidence="3">DUF4417 domain-containing protein</fullName>
    </recommendedName>
</protein>
<reference evidence="2" key="1">
    <citation type="submission" date="2016-11" db="EMBL/GenBank/DDBJ databases">
        <authorList>
            <person name="Varghese N."/>
            <person name="Submissions S."/>
        </authorList>
    </citation>
    <scope>NUCLEOTIDE SEQUENCE [LARGE SCALE GENOMIC DNA]</scope>
    <source>
        <strain evidence="2">UWOS</strain>
    </source>
</reference>
<evidence type="ECO:0000313" key="2">
    <source>
        <dbReference type="Proteomes" id="UP000184275"/>
    </source>
</evidence>
<accession>A0A1M6QND8</accession>